<organism evidence="1 2">
    <name type="scientific">Symbiochloris irregularis</name>
    <dbReference type="NCBI Taxonomy" id="706552"/>
    <lineage>
        <taxon>Eukaryota</taxon>
        <taxon>Viridiplantae</taxon>
        <taxon>Chlorophyta</taxon>
        <taxon>core chlorophytes</taxon>
        <taxon>Trebouxiophyceae</taxon>
        <taxon>Trebouxiales</taxon>
        <taxon>Trebouxiaceae</taxon>
        <taxon>Symbiochloris</taxon>
    </lineage>
</organism>
<keyword evidence="2" id="KW-1185">Reference proteome</keyword>
<dbReference type="EMBL" id="JALJOQ010000053">
    <property type="protein sequence ID" value="KAK9804112.1"/>
    <property type="molecule type" value="Genomic_DNA"/>
</dbReference>
<name>A0AAW1P532_9CHLO</name>
<gene>
    <name evidence="1" type="ORF">WJX73_009726</name>
</gene>
<evidence type="ECO:0000313" key="2">
    <source>
        <dbReference type="Proteomes" id="UP001465755"/>
    </source>
</evidence>
<dbReference type="Proteomes" id="UP001465755">
    <property type="component" value="Unassembled WGS sequence"/>
</dbReference>
<sequence>MVFEDENNGKLTTTCEPTPSAAVYQAGVNLQYPHPSNADFKIDIAPYDAATLASGYPSKNPFPLVIRLDTLTDKALAEGHTIEEVVPAAAQPDWVYSLTTYIGIVSQAGIARPTVIQQVVWMAGMPYQLMDTDGFKLAVPVP</sequence>
<dbReference type="AlphaFoldDB" id="A0AAW1P532"/>
<proteinExistence type="predicted"/>
<comment type="caution">
    <text evidence="1">The sequence shown here is derived from an EMBL/GenBank/DDBJ whole genome shotgun (WGS) entry which is preliminary data.</text>
</comment>
<accession>A0AAW1P532</accession>
<reference evidence="1 2" key="1">
    <citation type="journal article" date="2024" name="Nat. Commun.">
        <title>Phylogenomics reveals the evolutionary origins of lichenization in chlorophyte algae.</title>
        <authorList>
            <person name="Puginier C."/>
            <person name="Libourel C."/>
            <person name="Otte J."/>
            <person name="Skaloud P."/>
            <person name="Haon M."/>
            <person name="Grisel S."/>
            <person name="Petersen M."/>
            <person name="Berrin J.G."/>
            <person name="Delaux P.M."/>
            <person name="Dal Grande F."/>
            <person name="Keller J."/>
        </authorList>
    </citation>
    <scope>NUCLEOTIDE SEQUENCE [LARGE SCALE GENOMIC DNA]</scope>
    <source>
        <strain evidence="1 2">SAG 2036</strain>
    </source>
</reference>
<evidence type="ECO:0000313" key="1">
    <source>
        <dbReference type="EMBL" id="KAK9804112.1"/>
    </source>
</evidence>
<protein>
    <submittedName>
        <fullName evidence="1">Uncharacterized protein</fullName>
    </submittedName>
</protein>